<sequence length="71" mass="8407">MFRIYKQNLELKNHDKSQIRIKGIFRKETICSNIFIAYIIFMTVFKFNNPLFIPYGFQDVSRRQGSESPGA</sequence>
<keyword evidence="1" id="KW-1133">Transmembrane helix</keyword>
<proteinExistence type="predicted"/>
<comment type="caution">
    <text evidence="2">The sequence shown here is derived from an EMBL/GenBank/DDBJ whole genome shotgun (WGS) entry which is preliminary data.</text>
</comment>
<name>A0A1B8YB75_9GAMM</name>
<organism evidence="2 3">
    <name type="scientific">Photorhabdus namnaonensis</name>
    <dbReference type="NCBI Taxonomy" id="1851568"/>
    <lineage>
        <taxon>Bacteria</taxon>
        <taxon>Pseudomonadati</taxon>
        <taxon>Pseudomonadota</taxon>
        <taxon>Gammaproteobacteria</taxon>
        <taxon>Enterobacterales</taxon>
        <taxon>Morganellaceae</taxon>
        <taxon>Photorhabdus</taxon>
    </lineage>
</organism>
<gene>
    <name evidence="2" type="ORF">Phpb_04518</name>
</gene>
<dbReference type="Proteomes" id="UP000092665">
    <property type="component" value="Unassembled WGS sequence"/>
</dbReference>
<feature type="transmembrane region" description="Helical" evidence="1">
    <location>
        <begin position="30"/>
        <end position="47"/>
    </location>
</feature>
<keyword evidence="3" id="KW-1185">Reference proteome</keyword>
<evidence type="ECO:0000313" key="2">
    <source>
        <dbReference type="EMBL" id="OCA52386.1"/>
    </source>
</evidence>
<dbReference type="EMBL" id="LOIC01000099">
    <property type="protein sequence ID" value="OCA52386.1"/>
    <property type="molecule type" value="Genomic_DNA"/>
</dbReference>
<keyword evidence="1" id="KW-0472">Membrane</keyword>
<evidence type="ECO:0000256" key="1">
    <source>
        <dbReference type="SAM" id="Phobius"/>
    </source>
</evidence>
<accession>A0A1B8YB75</accession>
<keyword evidence="1" id="KW-0812">Transmembrane</keyword>
<dbReference type="AlphaFoldDB" id="A0A1B8YB75"/>
<reference evidence="3" key="1">
    <citation type="submission" date="2015-11" db="EMBL/GenBank/DDBJ databases">
        <authorList>
            <person name="Tobias N.J."/>
            <person name="Mishra B."/>
            <person name="Gupta D.K."/>
            <person name="Thines M."/>
            <person name="Stinear T.P."/>
            <person name="Bode H.B."/>
        </authorList>
    </citation>
    <scope>NUCLEOTIDE SEQUENCE [LARGE SCALE GENOMIC DNA]</scope>
    <source>
        <strain evidence="3">PB45.5</strain>
    </source>
</reference>
<evidence type="ECO:0000313" key="3">
    <source>
        <dbReference type="Proteomes" id="UP000092665"/>
    </source>
</evidence>
<protein>
    <submittedName>
        <fullName evidence="2">Uncharacterized protein</fullName>
    </submittedName>
</protein>